<organism evidence="6 7">
    <name type="scientific">Alsobacter metallidurans</name>
    <dbReference type="NCBI Taxonomy" id="340221"/>
    <lineage>
        <taxon>Bacteria</taxon>
        <taxon>Pseudomonadati</taxon>
        <taxon>Pseudomonadota</taxon>
        <taxon>Alphaproteobacteria</taxon>
        <taxon>Hyphomicrobiales</taxon>
        <taxon>Alsobacteraceae</taxon>
        <taxon>Alsobacter</taxon>
    </lineage>
</organism>
<keyword evidence="3" id="KW-0804">Transcription</keyword>
<dbReference type="PROSITE" id="PS50949">
    <property type="entry name" value="HTH_GNTR"/>
    <property type="match status" value="1"/>
</dbReference>
<evidence type="ECO:0000256" key="1">
    <source>
        <dbReference type="ARBA" id="ARBA00023015"/>
    </source>
</evidence>
<dbReference type="AlphaFoldDB" id="A0A917I7N5"/>
<evidence type="ECO:0000313" key="7">
    <source>
        <dbReference type="Proteomes" id="UP000603912"/>
    </source>
</evidence>
<dbReference type="Pfam" id="PF07729">
    <property type="entry name" value="FCD"/>
    <property type="match status" value="1"/>
</dbReference>
<dbReference type="Gene3D" id="1.20.120.530">
    <property type="entry name" value="GntR ligand-binding domain-like"/>
    <property type="match status" value="1"/>
</dbReference>
<dbReference type="InterPro" id="IPR036390">
    <property type="entry name" value="WH_DNA-bd_sf"/>
</dbReference>
<evidence type="ECO:0000256" key="3">
    <source>
        <dbReference type="ARBA" id="ARBA00023163"/>
    </source>
</evidence>
<comment type="caution">
    <text evidence="6">The sequence shown here is derived from an EMBL/GenBank/DDBJ whole genome shotgun (WGS) entry which is preliminary data.</text>
</comment>
<keyword evidence="2" id="KW-0238">DNA-binding</keyword>
<feature type="region of interest" description="Disordered" evidence="4">
    <location>
        <begin position="1"/>
        <end position="24"/>
    </location>
</feature>
<dbReference type="PANTHER" id="PTHR43537">
    <property type="entry name" value="TRANSCRIPTIONAL REGULATOR, GNTR FAMILY"/>
    <property type="match status" value="1"/>
</dbReference>
<keyword evidence="7" id="KW-1185">Reference proteome</keyword>
<dbReference type="Pfam" id="PF00392">
    <property type="entry name" value="GntR"/>
    <property type="match status" value="1"/>
</dbReference>
<proteinExistence type="predicted"/>
<dbReference type="RefSeq" id="WP_371875787.1">
    <property type="nucleotide sequence ID" value="NZ_BMES01000002.1"/>
</dbReference>
<dbReference type="SUPFAM" id="SSF46785">
    <property type="entry name" value="Winged helix' DNA-binding domain"/>
    <property type="match status" value="1"/>
</dbReference>
<dbReference type="SMART" id="SM00895">
    <property type="entry name" value="FCD"/>
    <property type="match status" value="1"/>
</dbReference>
<dbReference type="EMBL" id="BMES01000002">
    <property type="protein sequence ID" value="GGH19541.1"/>
    <property type="molecule type" value="Genomic_DNA"/>
</dbReference>
<evidence type="ECO:0000259" key="5">
    <source>
        <dbReference type="PROSITE" id="PS50949"/>
    </source>
</evidence>
<evidence type="ECO:0000256" key="2">
    <source>
        <dbReference type="ARBA" id="ARBA00023125"/>
    </source>
</evidence>
<dbReference type="PRINTS" id="PR00035">
    <property type="entry name" value="HTHGNTR"/>
</dbReference>
<protein>
    <submittedName>
        <fullName evidence="6">GntR family transcriptional regulator</fullName>
    </submittedName>
</protein>
<dbReference type="GO" id="GO:0003677">
    <property type="term" value="F:DNA binding"/>
    <property type="evidence" value="ECO:0007669"/>
    <property type="project" value="UniProtKB-KW"/>
</dbReference>
<feature type="compositionally biased region" description="Basic and acidic residues" evidence="4">
    <location>
        <begin position="10"/>
        <end position="21"/>
    </location>
</feature>
<dbReference type="SMART" id="SM00345">
    <property type="entry name" value="HTH_GNTR"/>
    <property type="match status" value="1"/>
</dbReference>
<reference evidence="6" key="2">
    <citation type="submission" date="2020-09" db="EMBL/GenBank/DDBJ databases">
        <authorList>
            <person name="Sun Q."/>
            <person name="Zhou Y."/>
        </authorList>
    </citation>
    <scope>NUCLEOTIDE SEQUENCE</scope>
    <source>
        <strain evidence="6">CGMCC 1.12214</strain>
    </source>
</reference>
<gene>
    <name evidence="6" type="ORF">GCM10007036_22520</name>
</gene>
<dbReference type="InterPro" id="IPR011711">
    <property type="entry name" value="GntR_C"/>
</dbReference>
<reference evidence="6" key="1">
    <citation type="journal article" date="2014" name="Int. J. Syst. Evol. Microbiol.">
        <title>Complete genome sequence of Corynebacterium casei LMG S-19264T (=DSM 44701T), isolated from a smear-ripened cheese.</title>
        <authorList>
            <consortium name="US DOE Joint Genome Institute (JGI-PGF)"/>
            <person name="Walter F."/>
            <person name="Albersmeier A."/>
            <person name="Kalinowski J."/>
            <person name="Ruckert C."/>
        </authorList>
    </citation>
    <scope>NUCLEOTIDE SEQUENCE</scope>
    <source>
        <strain evidence="6">CGMCC 1.12214</strain>
    </source>
</reference>
<dbReference type="InterPro" id="IPR008920">
    <property type="entry name" value="TF_FadR/GntR_C"/>
</dbReference>
<keyword evidence="1" id="KW-0805">Transcription regulation</keyword>
<sequence length="242" mass="26602">MSVAEDMDDAGAKRAPSEARPSDVLPRIRAFLTQADTLDDGRVPPEREMAQALGVTRAELRKALAKLEAEGQLWRHVGKGTFLGARPADPAADVASMARLTNPAEVMRTRLAIEPEIARLAALNATPAQISEMHSLLRKCRQAQTWRQYESFDTRLHRVIGAATQNTLLLSLLDTLSAVRQAVNWGRLRASPQRPSEDHHSFAEHEAIVAAIEDRDVARAGQAMRAHLTSVGRNLLGRAEEE</sequence>
<dbReference type="Proteomes" id="UP000603912">
    <property type="component" value="Unassembled WGS sequence"/>
</dbReference>
<name>A0A917I7N5_9HYPH</name>
<dbReference type="InterPro" id="IPR036388">
    <property type="entry name" value="WH-like_DNA-bd_sf"/>
</dbReference>
<dbReference type="GO" id="GO:0003700">
    <property type="term" value="F:DNA-binding transcription factor activity"/>
    <property type="evidence" value="ECO:0007669"/>
    <property type="project" value="InterPro"/>
</dbReference>
<feature type="domain" description="HTH gntR-type" evidence="5">
    <location>
        <begin position="18"/>
        <end position="86"/>
    </location>
</feature>
<evidence type="ECO:0000256" key="4">
    <source>
        <dbReference type="SAM" id="MobiDB-lite"/>
    </source>
</evidence>
<evidence type="ECO:0000313" key="6">
    <source>
        <dbReference type="EMBL" id="GGH19541.1"/>
    </source>
</evidence>
<dbReference type="PANTHER" id="PTHR43537:SF5">
    <property type="entry name" value="UXU OPERON TRANSCRIPTIONAL REGULATOR"/>
    <property type="match status" value="1"/>
</dbReference>
<dbReference type="SUPFAM" id="SSF48008">
    <property type="entry name" value="GntR ligand-binding domain-like"/>
    <property type="match status" value="1"/>
</dbReference>
<dbReference type="Gene3D" id="1.10.10.10">
    <property type="entry name" value="Winged helix-like DNA-binding domain superfamily/Winged helix DNA-binding domain"/>
    <property type="match status" value="1"/>
</dbReference>
<dbReference type="InterPro" id="IPR000524">
    <property type="entry name" value="Tscrpt_reg_HTH_GntR"/>
</dbReference>
<accession>A0A917I7N5</accession>